<dbReference type="InterPro" id="IPR013324">
    <property type="entry name" value="RNA_pol_sigma_r3/r4-like"/>
</dbReference>
<gene>
    <name evidence="3" type="ordered locus">Nther_1737</name>
</gene>
<dbReference type="PROSITE" id="PS00716">
    <property type="entry name" value="SIGMA70_2"/>
    <property type="match status" value="1"/>
</dbReference>
<comment type="similarity">
    <text evidence="1">Belongs to the sigma-70 factor family.</text>
</comment>
<dbReference type="InterPro" id="IPR000943">
    <property type="entry name" value="RNA_pol_sigma70"/>
</dbReference>
<dbReference type="NCBIfam" id="TIGR02937">
    <property type="entry name" value="sigma70-ECF"/>
    <property type="match status" value="1"/>
</dbReference>
<name>B2A566_NATTJ</name>
<dbReference type="AlphaFoldDB" id="B2A566"/>
<dbReference type="GO" id="GO:0006352">
    <property type="term" value="P:DNA-templated transcription initiation"/>
    <property type="evidence" value="ECO:0007669"/>
    <property type="project" value="InterPro"/>
</dbReference>
<dbReference type="PRINTS" id="PR00046">
    <property type="entry name" value="SIGMA70FCT"/>
</dbReference>
<dbReference type="PANTHER" id="PTHR30376:SF3">
    <property type="entry name" value="RNA POLYMERASE SIGMA FACTOR RPOH"/>
    <property type="match status" value="1"/>
</dbReference>
<dbReference type="InterPro" id="IPR001387">
    <property type="entry name" value="Cro/C1-type_HTH"/>
</dbReference>
<evidence type="ECO:0000259" key="2">
    <source>
        <dbReference type="PROSITE" id="PS50943"/>
    </source>
</evidence>
<organism evidence="3 4">
    <name type="scientific">Natranaerobius thermophilus (strain ATCC BAA-1301 / DSM 18059 / JW/NM-WN-LF)</name>
    <dbReference type="NCBI Taxonomy" id="457570"/>
    <lineage>
        <taxon>Bacteria</taxon>
        <taxon>Bacillati</taxon>
        <taxon>Bacillota</taxon>
        <taxon>Clostridia</taxon>
        <taxon>Natranaerobiales</taxon>
        <taxon>Natranaerobiaceae</taxon>
        <taxon>Natranaerobius</taxon>
    </lineage>
</organism>
<evidence type="ECO:0000313" key="3">
    <source>
        <dbReference type="EMBL" id="ACB85311.1"/>
    </source>
</evidence>
<dbReference type="PANTHER" id="PTHR30376">
    <property type="entry name" value="SIGMA FACTOR RPOH HEAT SHOCK RELATED"/>
    <property type="match status" value="1"/>
</dbReference>
<keyword evidence="4" id="KW-1185">Reference proteome</keyword>
<dbReference type="SUPFAM" id="SSF88659">
    <property type="entry name" value="Sigma3 and sigma4 domains of RNA polymerase sigma factors"/>
    <property type="match status" value="1"/>
</dbReference>
<dbReference type="STRING" id="457570.Nther_1737"/>
<dbReference type="Pfam" id="PF04545">
    <property type="entry name" value="Sigma70_r4"/>
    <property type="match status" value="1"/>
</dbReference>
<evidence type="ECO:0000313" key="4">
    <source>
        <dbReference type="Proteomes" id="UP000001683"/>
    </source>
</evidence>
<dbReference type="InterPro" id="IPR014284">
    <property type="entry name" value="RNA_pol_sigma-70_dom"/>
</dbReference>
<dbReference type="Gene3D" id="1.10.10.10">
    <property type="entry name" value="Winged helix-like DNA-binding domain superfamily/Winged helix DNA-binding domain"/>
    <property type="match status" value="1"/>
</dbReference>
<dbReference type="InterPro" id="IPR050813">
    <property type="entry name" value="Sigma-70_Factor"/>
</dbReference>
<dbReference type="eggNOG" id="COG1191">
    <property type="taxonomic scope" value="Bacteria"/>
</dbReference>
<dbReference type="InParanoid" id="B2A566"/>
<dbReference type="PROSITE" id="PS50943">
    <property type="entry name" value="HTH_CROC1"/>
    <property type="match status" value="1"/>
</dbReference>
<feature type="domain" description="HTH cro/C1-type" evidence="2">
    <location>
        <begin position="77"/>
        <end position="102"/>
    </location>
</feature>
<dbReference type="InterPro" id="IPR036388">
    <property type="entry name" value="WH-like_DNA-bd_sf"/>
</dbReference>
<sequence>MHFRATKKNRSESYLQDPIGVDKEGNEITLLDILGSDSNMVIDQVTLSIDKDKLRRVIKTLKPREEKILRWRFGLSNEKALTQKEVAEKLGISRSYVSRIEKRILNKMGELLS</sequence>
<accession>B2A566</accession>
<dbReference type="CDD" id="cd06171">
    <property type="entry name" value="Sigma70_r4"/>
    <property type="match status" value="1"/>
</dbReference>
<dbReference type="RefSeq" id="WP_012448178.1">
    <property type="nucleotide sequence ID" value="NC_010718.1"/>
</dbReference>
<reference evidence="3 4" key="2">
    <citation type="journal article" date="2011" name="J. Bacteriol.">
        <title>Complete genome sequence of the anaerobic, halophilic alkalithermophile Natranaerobius thermophilus JW/NM-WN-LF.</title>
        <authorList>
            <person name="Zhao B."/>
            <person name="Mesbah N.M."/>
            <person name="Dalin E."/>
            <person name="Goodwin L."/>
            <person name="Nolan M."/>
            <person name="Pitluck S."/>
            <person name="Chertkov O."/>
            <person name="Brettin T.S."/>
            <person name="Han J."/>
            <person name="Larimer F.W."/>
            <person name="Land M.L."/>
            <person name="Hauser L."/>
            <person name="Kyrpides N."/>
            <person name="Wiegel J."/>
        </authorList>
    </citation>
    <scope>NUCLEOTIDE SEQUENCE [LARGE SCALE GENOMIC DNA]</scope>
    <source>
        <strain evidence="4">ATCC BAA-1301 / DSM 18059 / JW/NM-WN-LF</strain>
    </source>
</reference>
<reference evidence="3 4" key="1">
    <citation type="submission" date="2008-04" db="EMBL/GenBank/DDBJ databases">
        <title>Complete sequence of chromosome of Natranaerobius thermophilus JW/NM-WN-LF.</title>
        <authorList>
            <consortium name="US DOE Joint Genome Institute"/>
            <person name="Copeland A."/>
            <person name="Lucas S."/>
            <person name="Lapidus A."/>
            <person name="Glavina del Rio T."/>
            <person name="Dalin E."/>
            <person name="Tice H."/>
            <person name="Bruce D."/>
            <person name="Goodwin L."/>
            <person name="Pitluck S."/>
            <person name="Chertkov O."/>
            <person name="Brettin T."/>
            <person name="Detter J.C."/>
            <person name="Han C."/>
            <person name="Kuske C.R."/>
            <person name="Schmutz J."/>
            <person name="Larimer F."/>
            <person name="Land M."/>
            <person name="Hauser L."/>
            <person name="Kyrpides N."/>
            <person name="Lykidis A."/>
            <person name="Mesbah N.M."/>
            <person name="Wiegel J."/>
        </authorList>
    </citation>
    <scope>NUCLEOTIDE SEQUENCE [LARGE SCALE GENOMIC DNA]</scope>
    <source>
        <strain evidence="4">ATCC BAA-1301 / DSM 18059 / JW/NM-WN-LF</strain>
    </source>
</reference>
<dbReference type="InterPro" id="IPR007630">
    <property type="entry name" value="RNA_pol_sigma70_r4"/>
</dbReference>
<dbReference type="EMBL" id="CP001034">
    <property type="protein sequence ID" value="ACB85311.1"/>
    <property type="molecule type" value="Genomic_DNA"/>
</dbReference>
<protein>
    <submittedName>
        <fullName evidence="3">Putative RNA polymerase, sigma 28 subunit, FliA/WhiG family</fullName>
    </submittedName>
</protein>
<proteinExistence type="inferred from homology"/>
<dbReference type="KEGG" id="nth:Nther_1737"/>
<dbReference type="HOGENOM" id="CLU_014793_8_7_9"/>
<dbReference type="Proteomes" id="UP000001683">
    <property type="component" value="Chromosome"/>
</dbReference>
<evidence type="ECO:0000256" key="1">
    <source>
        <dbReference type="ARBA" id="ARBA00007788"/>
    </source>
</evidence>
<dbReference type="OrthoDB" id="9809557at2"/>
<dbReference type="GO" id="GO:0003700">
    <property type="term" value="F:DNA-binding transcription factor activity"/>
    <property type="evidence" value="ECO:0007669"/>
    <property type="project" value="InterPro"/>
</dbReference>